<proteinExistence type="predicted"/>
<dbReference type="InterPro" id="IPR039353">
    <property type="entry name" value="TF_Adf1"/>
</dbReference>
<dbReference type="EMBL" id="JAVRBK010000008">
    <property type="protein sequence ID" value="KAK5640218.1"/>
    <property type="molecule type" value="Genomic_DNA"/>
</dbReference>
<gene>
    <name evidence="3" type="ORF">RI129_011029</name>
</gene>
<name>A0AAN7V762_9COLE</name>
<evidence type="ECO:0000256" key="1">
    <source>
        <dbReference type="SAM" id="MobiDB-lite"/>
    </source>
</evidence>
<evidence type="ECO:0000313" key="3">
    <source>
        <dbReference type="EMBL" id="KAK5640218.1"/>
    </source>
</evidence>
<dbReference type="InterPro" id="IPR006578">
    <property type="entry name" value="MADF-dom"/>
</dbReference>
<reference evidence="3 4" key="1">
    <citation type="journal article" date="2024" name="Insects">
        <title>An Improved Chromosome-Level Genome Assembly of the Firefly Pyrocoelia pectoralis.</title>
        <authorList>
            <person name="Fu X."/>
            <person name="Meyer-Rochow V.B."/>
            <person name="Ballantyne L."/>
            <person name="Zhu X."/>
        </authorList>
    </citation>
    <scope>NUCLEOTIDE SEQUENCE [LARGE SCALE GENOMIC DNA]</scope>
    <source>
        <strain evidence="3">XCY_ONT2</strain>
    </source>
</reference>
<dbReference type="SMART" id="SM00595">
    <property type="entry name" value="MADF"/>
    <property type="match status" value="1"/>
</dbReference>
<dbReference type="Proteomes" id="UP001329430">
    <property type="component" value="Chromosome 8"/>
</dbReference>
<comment type="caution">
    <text evidence="3">The sequence shown here is derived from an EMBL/GenBank/DDBJ whole genome shotgun (WGS) entry which is preliminary data.</text>
</comment>
<dbReference type="PANTHER" id="PTHR12243">
    <property type="entry name" value="MADF DOMAIN TRANSCRIPTION FACTOR"/>
    <property type="match status" value="1"/>
</dbReference>
<dbReference type="AlphaFoldDB" id="A0AAN7V762"/>
<dbReference type="PANTHER" id="PTHR12243:SF67">
    <property type="entry name" value="COREPRESSOR OF PANGOLIN, ISOFORM A-RELATED"/>
    <property type="match status" value="1"/>
</dbReference>
<organism evidence="3 4">
    <name type="scientific">Pyrocoelia pectoralis</name>
    <dbReference type="NCBI Taxonomy" id="417401"/>
    <lineage>
        <taxon>Eukaryota</taxon>
        <taxon>Metazoa</taxon>
        <taxon>Ecdysozoa</taxon>
        <taxon>Arthropoda</taxon>
        <taxon>Hexapoda</taxon>
        <taxon>Insecta</taxon>
        <taxon>Pterygota</taxon>
        <taxon>Neoptera</taxon>
        <taxon>Endopterygota</taxon>
        <taxon>Coleoptera</taxon>
        <taxon>Polyphaga</taxon>
        <taxon>Elateriformia</taxon>
        <taxon>Elateroidea</taxon>
        <taxon>Lampyridae</taxon>
        <taxon>Lampyrinae</taxon>
        <taxon>Pyrocoelia</taxon>
    </lineage>
</organism>
<dbReference type="PROSITE" id="PS51029">
    <property type="entry name" value="MADF"/>
    <property type="match status" value="1"/>
</dbReference>
<accession>A0AAN7V762</accession>
<feature type="compositionally biased region" description="Polar residues" evidence="1">
    <location>
        <begin position="128"/>
        <end position="150"/>
    </location>
</feature>
<feature type="domain" description="MADF" evidence="2">
    <location>
        <begin position="5"/>
        <end position="94"/>
    </location>
</feature>
<sequence>MNDEKLIILVQNYECLFNLAHKDYSDNNIKWKIWKTIGEELGVPANDCKQRWFSLRDQFRRVLKTKKTVSGQAAMKKKKWKYADELSFLMPYFQERETISNISPENESDKVTTVEDNDNENEREVSWEQGSSTALENEELSQLSQSQNRVTPFKPPSVLKPKKAKVSHSQPAESPSTALMKYIISKNEQPTSTNAVDAFLAGIGETIKTFPPVYQNMAKSKIFNIVSEIELQLLAPARPQQQPMYDRYQQPVINPNYVEMSGPSPPMQQQYAGAM</sequence>
<evidence type="ECO:0000313" key="4">
    <source>
        <dbReference type="Proteomes" id="UP001329430"/>
    </source>
</evidence>
<feature type="region of interest" description="Disordered" evidence="1">
    <location>
        <begin position="99"/>
        <end position="173"/>
    </location>
</feature>
<keyword evidence="4" id="KW-1185">Reference proteome</keyword>
<dbReference type="Pfam" id="PF10545">
    <property type="entry name" value="MADF_DNA_bdg"/>
    <property type="match status" value="1"/>
</dbReference>
<evidence type="ECO:0000259" key="2">
    <source>
        <dbReference type="PROSITE" id="PS51029"/>
    </source>
</evidence>
<protein>
    <recommendedName>
        <fullName evidence="2">MADF domain-containing protein</fullName>
    </recommendedName>
</protein>